<dbReference type="HOGENOM" id="CLU_2854133_0_0_1"/>
<reference evidence="1" key="2">
    <citation type="submission" date="2015-06" db="UniProtKB">
        <authorList>
            <consortium name="EnsemblPlants"/>
        </authorList>
    </citation>
    <scope>IDENTIFICATION</scope>
    <source>
        <strain evidence="1">DM1-3 516 R44</strain>
    </source>
</reference>
<dbReference type="Gramene" id="PGSC0003DMT400052366">
    <property type="protein sequence ID" value="PGSC0003DMT400052366"/>
    <property type="gene ID" value="PGSC0003DMG401020329"/>
</dbReference>
<dbReference type="AlphaFoldDB" id="M1BT97"/>
<name>M1BT97_SOLTU</name>
<accession>M1BT97</accession>
<keyword evidence="2" id="KW-1185">Reference proteome</keyword>
<sequence>MDLNALPQPEDDDEIFGQQLEDEPQEPILHSDERADYVTSAVEISRRVCFCLYCSLYQLLNCTTT</sequence>
<dbReference type="EnsemblPlants" id="PGSC0003DMT400052366">
    <property type="protein sequence ID" value="PGSC0003DMT400052366"/>
    <property type="gene ID" value="PGSC0003DMG401020329"/>
</dbReference>
<dbReference type="Proteomes" id="UP000011115">
    <property type="component" value="Unassembled WGS sequence"/>
</dbReference>
<protein>
    <submittedName>
        <fullName evidence="1">Uncharacterized protein</fullName>
    </submittedName>
</protein>
<organism evidence="1 2">
    <name type="scientific">Solanum tuberosum</name>
    <name type="common">Potato</name>
    <dbReference type="NCBI Taxonomy" id="4113"/>
    <lineage>
        <taxon>Eukaryota</taxon>
        <taxon>Viridiplantae</taxon>
        <taxon>Streptophyta</taxon>
        <taxon>Embryophyta</taxon>
        <taxon>Tracheophyta</taxon>
        <taxon>Spermatophyta</taxon>
        <taxon>Magnoliopsida</taxon>
        <taxon>eudicotyledons</taxon>
        <taxon>Gunneridae</taxon>
        <taxon>Pentapetalae</taxon>
        <taxon>asterids</taxon>
        <taxon>lamiids</taxon>
        <taxon>Solanales</taxon>
        <taxon>Solanaceae</taxon>
        <taxon>Solanoideae</taxon>
        <taxon>Solaneae</taxon>
        <taxon>Solanum</taxon>
    </lineage>
</organism>
<dbReference type="PaxDb" id="4113-PGSC0003DMT400052366"/>
<proteinExistence type="predicted"/>
<dbReference type="STRING" id="4113.M1BT97"/>
<evidence type="ECO:0000313" key="2">
    <source>
        <dbReference type="Proteomes" id="UP000011115"/>
    </source>
</evidence>
<dbReference type="InParanoid" id="M1BT97"/>
<evidence type="ECO:0000313" key="1">
    <source>
        <dbReference type="EnsemblPlants" id="PGSC0003DMT400052366"/>
    </source>
</evidence>
<reference evidence="2" key="1">
    <citation type="journal article" date="2011" name="Nature">
        <title>Genome sequence and analysis of the tuber crop potato.</title>
        <authorList>
            <consortium name="The Potato Genome Sequencing Consortium"/>
        </authorList>
    </citation>
    <scope>NUCLEOTIDE SEQUENCE [LARGE SCALE GENOMIC DNA]</scope>
    <source>
        <strain evidence="2">cv. DM1-3 516 R44</strain>
    </source>
</reference>